<dbReference type="Pfam" id="PF00560">
    <property type="entry name" value="LRR_1"/>
    <property type="match status" value="1"/>
</dbReference>
<evidence type="ECO:0000259" key="3">
    <source>
        <dbReference type="Pfam" id="PF20160"/>
    </source>
</evidence>
<feature type="domain" description="C-JID" evidence="3">
    <location>
        <begin position="494"/>
        <end position="584"/>
    </location>
</feature>
<dbReference type="Gene3D" id="3.80.10.10">
    <property type="entry name" value="Ribonuclease Inhibitor"/>
    <property type="match status" value="2"/>
</dbReference>
<name>A0A5S9XHS0_ARATH</name>
<evidence type="ECO:0000313" key="4">
    <source>
        <dbReference type="EMBL" id="CAA0384476.1"/>
    </source>
</evidence>
<dbReference type="AlphaFoldDB" id="A0A5S9XHS0"/>
<dbReference type="EMBL" id="CACSHJ010000089">
    <property type="protein sequence ID" value="CAA0384476.1"/>
    <property type="molecule type" value="Genomic_DNA"/>
</dbReference>
<evidence type="ECO:0000256" key="2">
    <source>
        <dbReference type="ARBA" id="ARBA00022737"/>
    </source>
</evidence>
<sequence>MIEKIATNVSNMLNSCTPSRDFDGLVGMRAHMDRMEHLLRLDVDEKFLDVRQSLHVLVQFGRETSRKQFVHGFAKPQFLVDARDICEVLNDDTIDSRRFIGINLDYIEEELNISEKALERMHDFQFVRINAFAHPERLHSLLHHSQKIRLLHWSYLKDICLPCTFNPEFLVELGMYASKLHKLWEGTKQLQNLRWMDLCYSRDLTELPDLSTATNLEDLILRNSSSLVRIPCSIENATNLQILDLSDCSNLVELPSIGNATKLEELNLNNCSSLVKLPSSINATNLQKLFLRNCSRVVEPPAIENATNLQVLDLHNCSSLLELPPSIVSATNLKKLDISGCSQLKCFPEISTNIEILNLIETAIKEVPLSIMSWSRLSYFEMSYFESLNEFPHALDIITDLVLIREDIQEIPPWVKGMSRSGVLRLYDCKNLVSLPQLSDNLEYIVADNCQSLERLGCSFNNREIHLIFPNCFNLNQEARDLIMHTSTDGYAIFSGTQVPACSNHRATSDSLKIKLNESPLPTSLRFKACIMLVKVNEETSNDDSLTVVAIDIVDKQNDLEVLCTPSSRCINAPLTEHIYTFEVKAEEVTSTELVFEFTTLISNWKIAECGLLQILEVPS</sequence>
<dbReference type="SUPFAM" id="SSF52058">
    <property type="entry name" value="L domain-like"/>
    <property type="match status" value="1"/>
</dbReference>
<dbReference type="InterPro" id="IPR001611">
    <property type="entry name" value="Leu-rich_rpt"/>
</dbReference>
<dbReference type="Pfam" id="PF07725">
    <property type="entry name" value="LRR_3"/>
    <property type="match status" value="1"/>
</dbReference>
<dbReference type="InterPro" id="IPR032675">
    <property type="entry name" value="LRR_dom_sf"/>
</dbReference>
<evidence type="ECO:0000313" key="5">
    <source>
        <dbReference type="Proteomes" id="UP000434276"/>
    </source>
</evidence>
<dbReference type="FunFam" id="3.80.10.10:FF:000845">
    <property type="entry name" value="Disease resistance protein (TIR-NBS-LRR class)"/>
    <property type="match status" value="1"/>
</dbReference>
<gene>
    <name evidence="4" type="ORF">C24_LOCUS14660</name>
</gene>
<dbReference type="InterPro" id="IPR044974">
    <property type="entry name" value="Disease_R_plants"/>
</dbReference>
<dbReference type="PANTHER" id="PTHR11017:SF411">
    <property type="entry name" value="ADP-RIBOSYL CYCLASE_CYCLIC ADP-RIBOSE HYDROLASE-RELATED"/>
    <property type="match status" value="1"/>
</dbReference>
<dbReference type="InterPro" id="IPR045344">
    <property type="entry name" value="C-JID"/>
</dbReference>
<dbReference type="Pfam" id="PF20160">
    <property type="entry name" value="C-JID"/>
    <property type="match status" value="1"/>
</dbReference>
<accession>A0A5S9XHS0</accession>
<dbReference type="PANTHER" id="PTHR11017">
    <property type="entry name" value="LEUCINE-RICH REPEAT-CONTAINING PROTEIN"/>
    <property type="match status" value="1"/>
</dbReference>
<dbReference type="OrthoDB" id="1109515at2759"/>
<dbReference type="InterPro" id="IPR011713">
    <property type="entry name" value="Leu-rich_rpt_3"/>
</dbReference>
<dbReference type="GO" id="GO:0006952">
    <property type="term" value="P:defense response"/>
    <property type="evidence" value="ECO:0007669"/>
    <property type="project" value="InterPro"/>
</dbReference>
<evidence type="ECO:0000256" key="1">
    <source>
        <dbReference type="ARBA" id="ARBA00022614"/>
    </source>
</evidence>
<proteinExistence type="predicted"/>
<reference evidence="4 5" key="1">
    <citation type="submission" date="2019-12" db="EMBL/GenBank/DDBJ databases">
        <authorList>
            <person name="Jiao W.-B."/>
            <person name="Schneeberger K."/>
        </authorList>
    </citation>
    <scope>NUCLEOTIDE SEQUENCE [LARGE SCALE GENOMIC DNA]</scope>
    <source>
        <strain evidence="5">cv. C24</strain>
    </source>
</reference>
<protein>
    <recommendedName>
        <fullName evidence="3">C-JID domain-containing protein</fullName>
    </recommendedName>
</protein>
<keyword evidence="1" id="KW-0433">Leucine-rich repeat</keyword>
<dbReference type="Proteomes" id="UP000434276">
    <property type="component" value="Unassembled WGS sequence"/>
</dbReference>
<organism evidence="4 5">
    <name type="scientific">Arabidopsis thaliana</name>
    <name type="common">Mouse-ear cress</name>
    <dbReference type="NCBI Taxonomy" id="3702"/>
    <lineage>
        <taxon>Eukaryota</taxon>
        <taxon>Viridiplantae</taxon>
        <taxon>Streptophyta</taxon>
        <taxon>Embryophyta</taxon>
        <taxon>Tracheophyta</taxon>
        <taxon>Spermatophyta</taxon>
        <taxon>Magnoliopsida</taxon>
        <taxon>eudicotyledons</taxon>
        <taxon>Gunneridae</taxon>
        <taxon>Pentapetalae</taxon>
        <taxon>rosids</taxon>
        <taxon>malvids</taxon>
        <taxon>Brassicales</taxon>
        <taxon>Brassicaceae</taxon>
        <taxon>Camelineae</taxon>
        <taxon>Arabidopsis</taxon>
    </lineage>
</organism>
<keyword evidence="2" id="KW-0677">Repeat</keyword>